<feature type="compositionally biased region" description="Basic and acidic residues" evidence="1">
    <location>
        <begin position="10"/>
        <end position="22"/>
    </location>
</feature>
<dbReference type="STRING" id="235279.HH_0185"/>
<feature type="region of interest" description="Disordered" evidence="1">
    <location>
        <begin position="113"/>
        <end position="194"/>
    </location>
</feature>
<gene>
    <name evidence="3" type="ordered locus">HH_0185</name>
</gene>
<organism evidence="3 4">
    <name type="scientific">Helicobacter hepaticus (strain ATCC 51449 / 3B1)</name>
    <dbReference type="NCBI Taxonomy" id="235279"/>
    <lineage>
        <taxon>Bacteria</taxon>
        <taxon>Pseudomonadati</taxon>
        <taxon>Campylobacterota</taxon>
        <taxon>Epsilonproteobacteria</taxon>
        <taxon>Campylobacterales</taxon>
        <taxon>Helicobacteraceae</taxon>
        <taxon>Helicobacter</taxon>
    </lineage>
</organism>
<evidence type="ECO:0000313" key="3">
    <source>
        <dbReference type="EMBL" id="AAP76782.1"/>
    </source>
</evidence>
<feature type="compositionally biased region" description="Basic residues" evidence="1">
    <location>
        <begin position="23"/>
        <end position="34"/>
    </location>
</feature>
<dbReference type="InterPro" id="IPR038610">
    <property type="entry name" value="FliK-like_C_sf"/>
</dbReference>
<dbReference type="HOGENOM" id="CLU_663540_0_0_7"/>
<reference evidence="3 4" key="1">
    <citation type="journal article" date="2003" name="Proc. Natl. Acad. Sci. U.S.A.">
        <title>The complete genome sequence of the carcinogenic bacterium Helicobacter hepaticus.</title>
        <authorList>
            <person name="Suerbaum S."/>
            <person name="Josenhans C."/>
            <person name="Sterzenbach T."/>
            <person name="Drescher B."/>
            <person name="Brandt P."/>
            <person name="Bell M."/>
            <person name="Droege M."/>
            <person name="Fartmann B."/>
            <person name="Fischer H.-P."/>
            <person name="Ge Z."/>
            <person name="Hoerster A."/>
            <person name="Holland R."/>
            <person name="Klein K."/>
            <person name="Koenig J."/>
            <person name="Macko L."/>
            <person name="Mendz G.L."/>
            <person name="Nyakatura G."/>
            <person name="Schauer D.B."/>
            <person name="Shen Z."/>
            <person name="Weber J."/>
            <person name="Frosch M."/>
            <person name="Fox J.G."/>
        </authorList>
    </citation>
    <scope>NUCLEOTIDE SEQUENCE [LARGE SCALE GENOMIC DNA]</scope>
    <source>
        <strain evidence="4">ATCC 51449 / 3B1</strain>
    </source>
</reference>
<dbReference type="KEGG" id="hhe:HH_0185"/>
<feature type="domain" description="Flagellar hook-length control protein-like C-terminal" evidence="2">
    <location>
        <begin position="291"/>
        <end position="368"/>
    </location>
</feature>
<evidence type="ECO:0000256" key="1">
    <source>
        <dbReference type="SAM" id="MobiDB-lite"/>
    </source>
</evidence>
<feature type="region of interest" description="Disordered" evidence="1">
    <location>
        <begin position="364"/>
        <end position="398"/>
    </location>
</feature>
<feature type="compositionally biased region" description="Polar residues" evidence="1">
    <location>
        <begin position="248"/>
        <end position="258"/>
    </location>
</feature>
<feature type="region of interest" description="Disordered" evidence="1">
    <location>
        <begin position="226"/>
        <end position="258"/>
    </location>
</feature>
<sequence>MQSVQLQTQETREILISEDKPNKPKKTKKTKATKNKNNVNENALISEDTQKGSLKKNEKNNKIKKEVDIAQDTTKAESFVMAKGEVIKEPKNIIESKIIDEAKNLKAEENLAPQLQGSVQKHSAKISSNNTQSAKNNPNVLLENLSTLASFQERKQEKNNENKKEVHKENKKEKKSVVVNENNAPKSAMQIEETRSKVENISQLGADEAQISNEQESHTFEEILATTKSKKKQTKAKESEENPESKTKSTLSKQSVEMNNVRENQRTQILYRSALARESMRNFAQTLREEVLNYKPPLTKFSMELHPQNLGTLELTITKKGKDLHIQVVSNATAVGLFLQNQADFKNNLAQVGFDNVDLSFSANSGGGGGKQSEQNASQSNEHNQEGNKNSLEDSQMGEINVMNITLPKYA</sequence>
<proteinExistence type="predicted"/>
<evidence type="ECO:0000313" key="4">
    <source>
        <dbReference type="Proteomes" id="UP000002495"/>
    </source>
</evidence>
<feature type="compositionally biased region" description="Basic and acidic residues" evidence="1">
    <location>
        <begin position="152"/>
        <end position="176"/>
    </location>
</feature>
<dbReference type="Gene3D" id="3.30.750.140">
    <property type="match status" value="1"/>
</dbReference>
<dbReference type="EMBL" id="AE017125">
    <property type="protein sequence ID" value="AAP76782.1"/>
    <property type="molecule type" value="Genomic_DNA"/>
</dbReference>
<accession>Q7VJQ8</accession>
<dbReference type="Pfam" id="PF02120">
    <property type="entry name" value="Flg_hook"/>
    <property type="match status" value="1"/>
</dbReference>
<keyword evidence="4" id="KW-1185">Reference proteome</keyword>
<evidence type="ECO:0000259" key="2">
    <source>
        <dbReference type="Pfam" id="PF02120"/>
    </source>
</evidence>
<dbReference type="InterPro" id="IPR021136">
    <property type="entry name" value="Flagellar_hook_control-like_C"/>
</dbReference>
<dbReference type="AlphaFoldDB" id="Q7VJQ8"/>
<name>Q7VJQ8_HELHP</name>
<feature type="compositionally biased region" description="Basic and acidic residues" evidence="1">
    <location>
        <begin position="235"/>
        <end position="247"/>
    </location>
</feature>
<feature type="compositionally biased region" description="Polar residues" evidence="1">
    <location>
        <begin position="372"/>
        <end position="394"/>
    </location>
</feature>
<dbReference type="eggNOG" id="COG3144">
    <property type="taxonomic scope" value="Bacteria"/>
</dbReference>
<dbReference type="Proteomes" id="UP000002495">
    <property type="component" value="Chromosome"/>
</dbReference>
<protein>
    <recommendedName>
        <fullName evidence="2">Flagellar hook-length control protein-like C-terminal domain-containing protein</fullName>
    </recommendedName>
</protein>
<feature type="compositionally biased region" description="Polar residues" evidence="1">
    <location>
        <begin position="113"/>
        <end position="150"/>
    </location>
</feature>
<feature type="region of interest" description="Disordered" evidence="1">
    <location>
        <begin position="1"/>
        <end position="59"/>
    </location>
</feature>